<feature type="transmembrane region" description="Helical" evidence="8">
    <location>
        <begin position="93"/>
        <end position="114"/>
    </location>
</feature>
<evidence type="ECO:0000256" key="7">
    <source>
        <dbReference type="SAM" id="MobiDB-lite"/>
    </source>
</evidence>
<evidence type="ECO:0000256" key="2">
    <source>
        <dbReference type="ARBA" id="ARBA00022448"/>
    </source>
</evidence>
<dbReference type="Gene3D" id="1.20.1510.10">
    <property type="entry name" value="Cation efflux protein transmembrane domain"/>
    <property type="match status" value="1"/>
</dbReference>
<dbReference type="RefSeq" id="WP_093329792.1">
    <property type="nucleotide sequence ID" value="NZ_FOXP01000001.1"/>
</dbReference>
<keyword evidence="2" id="KW-0813">Transport</keyword>
<dbReference type="PANTHER" id="PTHR45755">
    <property type="match status" value="1"/>
</dbReference>
<keyword evidence="3 8" id="KW-0812">Transmembrane</keyword>
<dbReference type="InterPro" id="IPR058533">
    <property type="entry name" value="Cation_efflux_TM"/>
</dbReference>
<evidence type="ECO:0000256" key="6">
    <source>
        <dbReference type="ARBA" id="ARBA00023136"/>
    </source>
</evidence>
<feature type="transmembrane region" description="Helical" evidence="8">
    <location>
        <begin position="177"/>
        <end position="197"/>
    </location>
</feature>
<evidence type="ECO:0000313" key="10">
    <source>
        <dbReference type="EMBL" id="SFP33451.1"/>
    </source>
</evidence>
<dbReference type="GO" id="GO:0006882">
    <property type="term" value="P:intracellular zinc ion homeostasis"/>
    <property type="evidence" value="ECO:0007669"/>
    <property type="project" value="InterPro"/>
</dbReference>
<name>A0A1I5PIT7_9SPHN</name>
<feature type="transmembrane region" description="Helical" evidence="8">
    <location>
        <begin position="126"/>
        <end position="146"/>
    </location>
</feature>
<dbReference type="Proteomes" id="UP000199586">
    <property type="component" value="Unassembled WGS sequence"/>
</dbReference>
<organism evidence="10 11">
    <name type="scientific">Sphingomonas rubra</name>
    <dbReference type="NCBI Taxonomy" id="634430"/>
    <lineage>
        <taxon>Bacteria</taxon>
        <taxon>Pseudomonadati</taxon>
        <taxon>Pseudomonadota</taxon>
        <taxon>Alphaproteobacteria</taxon>
        <taxon>Sphingomonadales</taxon>
        <taxon>Sphingomonadaceae</taxon>
        <taxon>Sphingomonas</taxon>
    </lineage>
</organism>
<dbReference type="InterPro" id="IPR045316">
    <property type="entry name" value="Msc2-like"/>
</dbReference>
<gene>
    <name evidence="10" type="ORF">SAMN04488241_10112</name>
</gene>
<feature type="compositionally biased region" description="Basic residues" evidence="7">
    <location>
        <begin position="150"/>
        <end position="160"/>
    </location>
</feature>
<protein>
    <submittedName>
        <fullName evidence="10">Cation diffusion facilitator family transporter</fullName>
    </submittedName>
</protein>
<keyword evidence="6 8" id="KW-0472">Membrane</keyword>
<reference evidence="10 11" key="1">
    <citation type="submission" date="2016-10" db="EMBL/GenBank/DDBJ databases">
        <authorList>
            <person name="de Groot N.N."/>
        </authorList>
    </citation>
    <scope>NUCLEOTIDE SEQUENCE [LARGE SCALE GENOMIC DNA]</scope>
    <source>
        <strain evidence="10 11">CGMCC 1.9113</strain>
    </source>
</reference>
<dbReference type="Pfam" id="PF01545">
    <property type="entry name" value="Cation_efflux"/>
    <property type="match status" value="1"/>
</dbReference>
<feature type="transmembrane region" description="Helical" evidence="8">
    <location>
        <begin position="24"/>
        <end position="44"/>
    </location>
</feature>
<evidence type="ECO:0000256" key="1">
    <source>
        <dbReference type="ARBA" id="ARBA00004141"/>
    </source>
</evidence>
<dbReference type="InterPro" id="IPR027469">
    <property type="entry name" value="Cation_efflux_TMD_sf"/>
</dbReference>
<feature type="region of interest" description="Disordered" evidence="7">
    <location>
        <begin position="150"/>
        <end position="169"/>
    </location>
</feature>
<dbReference type="AlphaFoldDB" id="A0A1I5PIT7"/>
<dbReference type="EMBL" id="FOXP01000001">
    <property type="protein sequence ID" value="SFP33451.1"/>
    <property type="molecule type" value="Genomic_DNA"/>
</dbReference>
<evidence type="ECO:0000313" key="11">
    <source>
        <dbReference type="Proteomes" id="UP000199586"/>
    </source>
</evidence>
<dbReference type="NCBIfam" id="TIGR01297">
    <property type="entry name" value="CDF"/>
    <property type="match status" value="1"/>
</dbReference>
<evidence type="ECO:0000256" key="4">
    <source>
        <dbReference type="ARBA" id="ARBA00022989"/>
    </source>
</evidence>
<dbReference type="GO" id="GO:0005385">
    <property type="term" value="F:zinc ion transmembrane transporter activity"/>
    <property type="evidence" value="ECO:0007669"/>
    <property type="project" value="InterPro"/>
</dbReference>
<evidence type="ECO:0000256" key="8">
    <source>
        <dbReference type="SAM" id="Phobius"/>
    </source>
</evidence>
<evidence type="ECO:0000259" key="9">
    <source>
        <dbReference type="Pfam" id="PF01545"/>
    </source>
</evidence>
<dbReference type="NCBIfam" id="NF033827">
    <property type="entry name" value="CDF_efflux_DmeF"/>
    <property type="match status" value="1"/>
</dbReference>
<keyword evidence="11" id="KW-1185">Reference proteome</keyword>
<dbReference type="GO" id="GO:0016020">
    <property type="term" value="C:membrane"/>
    <property type="evidence" value="ECO:0007669"/>
    <property type="project" value="UniProtKB-SubCell"/>
</dbReference>
<dbReference type="STRING" id="634430.SAMN04488241_10112"/>
<evidence type="ECO:0000256" key="3">
    <source>
        <dbReference type="ARBA" id="ARBA00022692"/>
    </source>
</evidence>
<accession>A0A1I5PIT7</accession>
<dbReference type="OrthoDB" id="271709at2"/>
<dbReference type="InterPro" id="IPR002524">
    <property type="entry name" value="Cation_efflux"/>
</dbReference>
<dbReference type="SUPFAM" id="SSF161111">
    <property type="entry name" value="Cation efflux protein transmembrane domain-like"/>
    <property type="match status" value="1"/>
</dbReference>
<evidence type="ECO:0000256" key="5">
    <source>
        <dbReference type="ARBA" id="ARBA00023065"/>
    </source>
</evidence>
<dbReference type="PANTHER" id="PTHR45755:SF4">
    <property type="entry name" value="ZINC TRANSPORTER 7"/>
    <property type="match status" value="1"/>
</dbReference>
<feature type="domain" description="Cation efflux protein transmembrane" evidence="9">
    <location>
        <begin position="26"/>
        <end position="234"/>
    </location>
</feature>
<keyword evidence="5" id="KW-0406">Ion transport</keyword>
<keyword evidence="4 8" id="KW-1133">Transmembrane helix</keyword>
<sequence length="303" mass="31762">MTAAPTHAHDFLGEAHDENARRTLWVVALTAVMMVGEVAAGYWTGSMALLADGVHMATHAGALSIAAAAYSYARRHAADPRFSFGTGKVGDLAGFASALVLGLAAIGIGGESVLRLFESARVDFGTATWIALLGLAVNVASALLLGGGHNHHGHDHHPHQPTHTGAAHGNDNNIRSAYVHVLADALTSVLAIAALLAGRYLGWTWMDPAMGILGAAVIARWSWGLMRDTAAILLDATDERIAAEVRRLIEAPGDAAITDLHVWRVGPDAYAAVVSVTGVADGATVRHRLHPLRALRHLTIEIG</sequence>
<proteinExistence type="predicted"/>
<comment type="subcellular location">
    <subcellularLocation>
        <location evidence="1">Membrane</location>
        <topology evidence="1">Multi-pass membrane protein</topology>
    </subcellularLocation>
</comment>